<reference evidence="2 3" key="1">
    <citation type="submission" date="2021-03" db="EMBL/GenBank/DDBJ databases">
        <title>Complete Genome of Pseudoalteromonas viridis Strain BBR56, a new biocontrol bacterial candidate.</title>
        <authorList>
            <person name="Handayani D.P."/>
            <person name="Isnansetyo A."/>
            <person name="Istiqomah I."/>
            <person name="Jumina J."/>
        </authorList>
    </citation>
    <scope>NUCLEOTIDE SEQUENCE [LARGE SCALE GENOMIC DNA]</scope>
    <source>
        <strain evidence="2 3">BBR56</strain>
    </source>
</reference>
<dbReference type="InterPro" id="IPR009671">
    <property type="entry name" value="RraB_dom"/>
</dbReference>
<gene>
    <name evidence="2" type="ORF">J5X90_05850</name>
</gene>
<evidence type="ECO:0000259" key="1">
    <source>
        <dbReference type="Pfam" id="PF06877"/>
    </source>
</evidence>
<evidence type="ECO:0000313" key="3">
    <source>
        <dbReference type="Proteomes" id="UP000665025"/>
    </source>
</evidence>
<dbReference type="Gene3D" id="3.30.70.970">
    <property type="entry name" value="RraB-like"/>
    <property type="match status" value="1"/>
</dbReference>
<keyword evidence="3" id="KW-1185">Reference proteome</keyword>
<organism evidence="2 3">
    <name type="scientific">Pseudoalteromonas viridis</name>
    <dbReference type="NCBI Taxonomy" id="339617"/>
    <lineage>
        <taxon>Bacteria</taxon>
        <taxon>Pseudomonadati</taxon>
        <taxon>Pseudomonadota</taxon>
        <taxon>Gammaproteobacteria</taxon>
        <taxon>Alteromonadales</taxon>
        <taxon>Pseudoalteromonadaceae</taxon>
        <taxon>Pseudoalteromonas</taxon>
    </lineage>
</organism>
<dbReference type="Proteomes" id="UP000665025">
    <property type="component" value="Chromosome 1"/>
</dbReference>
<dbReference type="Pfam" id="PF06877">
    <property type="entry name" value="RraB"/>
    <property type="match status" value="1"/>
</dbReference>
<feature type="domain" description="Regulator of ribonuclease activity B" evidence="1">
    <location>
        <begin position="6"/>
        <end position="103"/>
    </location>
</feature>
<protein>
    <submittedName>
        <fullName evidence="2">Ribonuclease E inhibitor RraB</fullName>
    </submittedName>
</protein>
<name>A0ABX7VAU8_9GAMM</name>
<dbReference type="RefSeq" id="WP_209053084.1">
    <property type="nucleotide sequence ID" value="NZ_CP072425.1"/>
</dbReference>
<proteinExistence type="predicted"/>
<accession>A0ABX7VAU8</accession>
<dbReference type="InterPro" id="IPR036701">
    <property type="entry name" value="RraB-like_sf"/>
</dbReference>
<sequence>MDNIPNDETGAALKAYVKDGSDLSKPMNMDFFIAVPNKVKGDAIAQKVTKLGFQTSVEFDDEAQEWTCYCNKTIVPSYSNVVAIEKQLDEVSKPYGGYSDGFGSFGNAEGKI</sequence>
<evidence type="ECO:0000313" key="2">
    <source>
        <dbReference type="EMBL" id="QTL36562.1"/>
    </source>
</evidence>
<dbReference type="EMBL" id="CP072425">
    <property type="protein sequence ID" value="QTL36562.1"/>
    <property type="molecule type" value="Genomic_DNA"/>
</dbReference>
<dbReference type="SUPFAM" id="SSF89946">
    <property type="entry name" value="Hypothetical protein VC0424"/>
    <property type="match status" value="1"/>
</dbReference>